<organism evidence="1 2">
    <name type="scientific">Methanococcus maripaludis</name>
    <name type="common">Methanococcus deltae</name>
    <dbReference type="NCBI Taxonomy" id="39152"/>
    <lineage>
        <taxon>Archaea</taxon>
        <taxon>Methanobacteriati</taxon>
        <taxon>Methanobacteriota</taxon>
        <taxon>Methanomada group</taxon>
        <taxon>Methanococci</taxon>
        <taxon>Methanococcales</taxon>
        <taxon>Methanococcaceae</taxon>
        <taxon>Methanococcus</taxon>
    </lineage>
</organism>
<dbReference type="Proteomes" id="UP000533207">
    <property type="component" value="Unassembled WGS sequence"/>
</dbReference>
<dbReference type="EMBL" id="JACDUL010000003">
    <property type="protein sequence ID" value="MBA2862601.1"/>
    <property type="molecule type" value="Genomic_DNA"/>
</dbReference>
<reference evidence="1 2" key="1">
    <citation type="submission" date="2020-07" db="EMBL/GenBank/DDBJ databases">
        <title>Genomic Encyclopedia of Type Strains, Phase IV (KMG-V): Genome sequencing to study the core and pangenomes of soil and plant-associated prokaryotes.</title>
        <authorList>
            <person name="Whitman W."/>
        </authorList>
    </citation>
    <scope>NUCLEOTIDE SEQUENCE [LARGE SCALE GENOMIC DNA]</scope>
    <source>
        <strain evidence="1 2">C8</strain>
    </source>
</reference>
<dbReference type="AlphaFoldDB" id="A0A7J9PHL5"/>
<evidence type="ECO:0000313" key="2">
    <source>
        <dbReference type="Proteomes" id="UP000533207"/>
    </source>
</evidence>
<name>A0A7J9PHL5_METMI</name>
<comment type="caution">
    <text evidence="1">The sequence shown here is derived from an EMBL/GenBank/DDBJ whole genome shotgun (WGS) entry which is preliminary data.</text>
</comment>
<evidence type="ECO:0000313" key="1">
    <source>
        <dbReference type="EMBL" id="MBA2862601.1"/>
    </source>
</evidence>
<gene>
    <name evidence="1" type="ORF">HNP90_001482</name>
</gene>
<accession>A0A7J9PHL5</accession>
<sequence length="45" mass="5352">MYDIGTGILILIKNKTDINSPIKMDKFEYLKKEIKKVLFFDLNFL</sequence>
<protein>
    <submittedName>
        <fullName evidence="1">Uncharacterized protein</fullName>
    </submittedName>
</protein>
<proteinExistence type="predicted"/>